<dbReference type="EMBL" id="JQIM01000010">
    <property type="protein sequence ID" value="KGX08541.1"/>
    <property type="molecule type" value="Genomic_DNA"/>
</dbReference>
<protein>
    <submittedName>
        <fullName evidence="1">Membrane protein</fullName>
    </submittedName>
</protein>
<dbReference type="Proteomes" id="UP000030475">
    <property type="component" value="Unassembled WGS sequence"/>
</dbReference>
<dbReference type="OrthoDB" id="9035701at2"/>
<proteinExistence type="predicted"/>
<reference evidence="1 2" key="1">
    <citation type="submission" date="2014-08" db="EMBL/GenBank/DDBJ databases">
        <authorList>
            <person name="Bunnell A."/>
            <person name="Chain P.S."/>
            <person name="Chertkov O."/>
            <person name="Currie B.J."/>
            <person name="Daligault H.E."/>
            <person name="Davenport K.W."/>
            <person name="Davis C."/>
            <person name="Gleasner C.D."/>
            <person name="Johnson S.L."/>
            <person name="Kaestli M."/>
            <person name="Koren S."/>
            <person name="Kunde Y.A."/>
            <person name="Mayo M."/>
            <person name="McMurry K.K."/>
            <person name="Price E.P."/>
            <person name="Reitenga K.G."/>
            <person name="Robison R."/>
            <person name="Rosovitz M.J."/>
            <person name="Sarovich D.S."/>
            <person name="Teshima H."/>
        </authorList>
    </citation>
    <scope>NUCLEOTIDE SEQUENCE [LARGE SCALE GENOMIC DNA]</scope>
    <source>
        <strain evidence="1 2">MSHR44</strain>
    </source>
</reference>
<dbReference type="RefSeq" id="WP_004523107.1">
    <property type="nucleotide sequence ID" value="NZ_AP028081.1"/>
</dbReference>
<accession>A0A069B3K2</accession>
<evidence type="ECO:0000313" key="2">
    <source>
        <dbReference type="Proteomes" id="UP000030475"/>
    </source>
</evidence>
<dbReference type="AlphaFoldDB" id="A0A069B3K2"/>
<evidence type="ECO:0000313" key="1">
    <source>
        <dbReference type="EMBL" id="KGX08541.1"/>
    </source>
</evidence>
<dbReference type="OMA" id="LIVGWAD"/>
<name>A0A069B3K2_BURPE</name>
<gene>
    <name evidence="1" type="ORF">Y036_1851</name>
</gene>
<organism evidence="1 2">
    <name type="scientific">Burkholderia pseudomallei</name>
    <name type="common">Pseudomonas pseudomallei</name>
    <dbReference type="NCBI Taxonomy" id="28450"/>
    <lineage>
        <taxon>Bacteria</taxon>
        <taxon>Pseudomonadati</taxon>
        <taxon>Pseudomonadota</taxon>
        <taxon>Betaproteobacteria</taxon>
        <taxon>Burkholderiales</taxon>
        <taxon>Burkholderiaceae</taxon>
        <taxon>Burkholderia</taxon>
        <taxon>pseudomallei group</taxon>
    </lineage>
</organism>
<dbReference type="KEGG" id="but:X994_2549"/>
<sequence>MKTIGRILLALVLTWPLLTGISSLPLLTHWFANGGEGWNALSPVFRALGSDGGEQNEEIFVGILLVISFVLALVLSFALFGLVDRLRHSTDRRA</sequence>
<comment type="caution">
    <text evidence="1">The sequence shown here is derived from an EMBL/GenBank/DDBJ whole genome shotgun (WGS) entry which is preliminary data.</text>
</comment>